<dbReference type="InterPro" id="IPR013325">
    <property type="entry name" value="RNA_pol_sigma_r2"/>
</dbReference>
<dbReference type="Proteomes" id="UP001271274">
    <property type="component" value="Unassembled WGS sequence"/>
</dbReference>
<reference evidence="2 3" key="1">
    <citation type="journal article" date="2023" name="Microb. Genom.">
        <title>Mesoterricola silvestris gen. nov., sp. nov., Mesoterricola sediminis sp. nov., Geothrix oryzae sp. nov., Geothrix edaphica sp. nov., Geothrix rubra sp. nov., and Geothrix limicola sp. nov., six novel members of Acidobacteriota isolated from soils.</title>
        <authorList>
            <person name="Weisberg A.J."/>
            <person name="Pearce E."/>
            <person name="Kramer C.G."/>
            <person name="Chang J.H."/>
            <person name="Clarke C.R."/>
        </authorList>
    </citation>
    <scope>NUCLEOTIDE SEQUENCE [LARGE SCALE GENOMIC DNA]</scope>
    <source>
        <strain evidence="2 3">ID09-01A</strain>
    </source>
</reference>
<accession>A0ABU4NAL3</accession>
<dbReference type="RefSeq" id="WP_319061755.1">
    <property type="nucleotide sequence ID" value="NZ_JARAYT010000037.1"/>
</dbReference>
<name>A0ABU4NAL3_9ACTN</name>
<organism evidence="2 3">
    <name type="scientific">Streptomyces europaeiscabiei</name>
    <dbReference type="NCBI Taxonomy" id="146819"/>
    <lineage>
        <taxon>Bacteria</taxon>
        <taxon>Bacillati</taxon>
        <taxon>Actinomycetota</taxon>
        <taxon>Actinomycetes</taxon>
        <taxon>Kitasatosporales</taxon>
        <taxon>Streptomycetaceae</taxon>
        <taxon>Streptomyces</taxon>
    </lineage>
</organism>
<keyword evidence="3" id="KW-1185">Reference proteome</keyword>
<protein>
    <submittedName>
        <fullName evidence="2">Sigma factor</fullName>
    </submittedName>
</protein>
<comment type="caution">
    <text evidence="2">The sequence shown here is derived from an EMBL/GenBank/DDBJ whole genome shotgun (WGS) entry which is preliminary data.</text>
</comment>
<dbReference type="EMBL" id="JARAYU010000002">
    <property type="protein sequence ID" value="MDX3699622.1"/>
    <property type="molecule type" value="Genomic_DNA"/>
</dbReference>
<proteinExistence type="predicted"/>
<dbReference type="SUPFAM" id="SSF88946">
    <property type="entry name" value="Sigma2 domain of RNA polymerase sigma factors"/>
    <property type="match status" value="1"/>
</dbReference>
<evidence type="ECO:0000313" key="2">
    <source>
        <dbReference type="EMBL" id="MDX3699622.1"/>
    </source>
</evidence>
<dbReference type="InterPro" id="IPR007627">
    <property type="entry name" value="RNA_pol_sigma70_r2"/>
</dbReference>
<feature type="domain" description="RNA polymerase sigma-70 region 2" evidence="1">
    <location>
        <begin position="26"/>
        <end position="96"/>
    </location>
</feature>
<evidence type="ECO:0000259" key="1">
    <source>
        <dbReference type="Pfam" id="PF04542"/>
    </source>
</evidence>
<sequence>MVDLAMPAASSAMTPAEQLNERFTAIYTQFQPHITRLVQREVRGGNIHLAEDLTADAFYRAWLDLHKCHATTDGQMYNWLATLARRSVGQYYRTKKNTAEVPADTGHWSFANREMEPGAGYYTPAPTGFRTAAIETGGAR</sequence>
<dbReference type="Pfam" id="PF04542">
    <property type="entry name" value="Sigma70_r2"/>
    <property type="match status" value="1"/>
</dbReference>
<evidence type="ECO:0000313" key="3">
    <source>
        <dbReference type="Proteomes" id="UP001271274"/>
    </source>
</evidence>
<gene>
    <name evidence="2" type="ORF">PV662_07595</name>
</gene>
<dbReference type="Gene3D" id="1.10.1740.10">
    <property type="match status" value="1"/>
</dbReference>